<keyword evidence="1" id="KW-1133">Transmembrane helix</keyword>
<comment type="caution">
    <text evidence="3">The sequence shown here is derived from an EMBL/GenBank/DDBJ whole genome shotgun (WGS) entry which is preliminary data.</text>
</comment>
<dbReference type="AlphaFoldDB" id="A0A2T4VY78"/>
<accession>A0A2T4VY78</accession>
<dbReference type="Pfam" id="PF02470">
    <property type="entry name" value="MlaD"/>
    <property type="match status" value="1"/>
</dbReference>
<dbReference type="Proteomes" id="UP000240811">
    <property type="component" value="Unassembled WGS sequence"/>
</dbReference>
<dbReference type="PANTHER" id="PTHR36698">
    <property type="entry name" value="BLL5892 PROTEIN"/>
    <property type="match status" value="1"/>
</dbReference>
<dbReference type="SUPFAM" id="SSF58104">
    <property type="entry name" value="Methyl-accepting chemotaxis protein (MCP) signaling domain"/>
    <property type="match status" value="1"/>
</dbReference>
<dbReference type="PANTHER" id="PTHR36698:SF2">
    <property type="entry name" value="MCE_MLAD DOMAIN-CONTAINING PROTEIN"/>
    <property type="match status" value="1"/>
</dbReference>
<keyword evidence="1" id="KW-0472">Membrane</keyword>
<protein>
    <submittedName>
        <fullName evidence="3">MCE family protein</fullName>
    </submittedName>
</protein>
<feature type="domain" description="Mce/MlaD" evidence="2">
    <location>
        <begin position="50"/>
        <end position="117"/>
    </location>
</feature>
<sequence>MRENKNYYTSIGLFTSSILVLAFLSIYWLLRDNQYDGKPMNELVVRIPGSVSGLSVESKVRFNGIAIGNVTGLYIDSDDPTYSIAKTIVRSDAPIYTSTTAKIGMQGITGVPHIELSNVHKKGQKVFQIANERNEIATITAYPSVLNSFLTNTEEILLEIKSSSNTIKNIVDKIAAPINKTVKNFETISTILVKNISLIDKISSGDKKVSSDFTQIINNITGIVKKVDKIVDNIDTRKISKIIGNIQIASDDFIKTSTQVNNTINGLQKTTQTFQGVGKKAADILSDVSSTMHSKEMSSSMDNIFKATDNIQESTSAIRNMSSQLAEIMDKIKNLTGTQANKSFLEEAHHTIKSFKNTADKLDAYITPIANNLQNFSGSGLNDLHSLIINMQESINHFDYALNTIENNPQKIIWGTESVKQYKPKH</sequence>
<organism evidence="3 4">
    <name type="scientific">Candidatus Liberibacter europaeus</name>
    <dbReference type="NCBI Taxonomy" id="744859"/>
    <lineage>
        <taxon>Bacteria</taxon>
        <taxon>Pseudomonadati</taxon>
        <taxon>Pseudomonadota</taxon>
        <taxon>Alphaproteobacteria</taxon>
        <taxon>Hyphomicrobiales</taxon>
        <taxon>Rhizobiaceae</taxon>
        <taxon>Liberibacter</taxon>
    </lineage>
</organism>
<dbReference type="EMBL" id="PSQJ01000002">
    <property type="protein sequence ID" value="PTL86733.1"/>
    <property type="molecule type" value="Genomic_DNA"/>
</dbReference>
<name>A0A2T4VY78_9HYPH</name>
<evidence type="ECO:0000313" key="3">
    <source>
        <dbReference type="EMBL" id="PTL86733.1"/>
    </source>
</evidence>
<evidence type="ECO:0000313" key="4">
    <source>
        <dbReference type="Proteomes" id="UP000240811"/>
    </source>
</evidence>
<gene>
    <name evidence="3" type="ORF">C4617_02680</name>
</gene>
<evidence type="ECO:0000259" key="2">
    <source>
        <dbReference type="Pfam" id="PF02470"/>
    </source>
</evidence>
<keyword evidence="1" id="KW-0812">Transmembrane</keyword>
<reference evidence="4" key="1">
    <citation type="submission" date="2018-02" db="EMBL/GenBank/DDBJ databases">
        <title>Genome sequence of Candidatus Liberibacter europaeus.</title>
        <authorList>
            <person name="Frampton R.A."/>
            <person name="Thompson S.M."/>
            <person name="David C."/>
            <person name="Addison S.M."/>
            <person name="Smith G.R."/>
        </authorList>
    </citation>
    <scope>NUCLEOTIDE SEQUENCE [LARGE SCALE GENOMIC DNA]</scope>
</reference>
<proteinExistence type="predicted"/>
<evidence type="ECO:0000256" key="1">
    <source>
        <dbReference type="SAM" id="Phobius"/>
    </source>
</evidence>
<dbReference type="InterPro" id="IPR003399">
    <property type="entry name" value="Mce/MlaD"/>
</dbReference>
<feature type="transmembrane region" description="Helical" evidence="1">
    <location>
        <begin position="7"/>
        <end position="30"/>
    </location>
</feature>